<evidence type="ECO:0000256" key="1">
    <source>
        <dbReference type="SAM" id="MobiDB-lite"/>
    </source>
</evidence>
<organism evidence="3 4">
    <name type="scientific">Pedococcus bigeumensis</name>
    <dbReference type="NCBI Taxonomy" id="433644"/>
    <lineage>
        <taxon>Bacteria</taxon>
        <taxon>Bacillati</taxon>
        <taxon>Actinomycetota</taxon>
        <taxon>Actinomycetes</taxon>
        <taxon>Micrococcales</taxon>
        <taxon>Intrasporangiaceae</taxon>
        <taxon>Pedococcus</taxon>
    </lineage>
</organism>
<evidence type="ECO:0008006" key="5">
    <source>
        <dbReference type="Google" id="ProtNLM"/>
    </source>
</evidence>
<comment type="caution">
    <text evidence="3">The sequence shown here is derived from an EMBL/GenBank/DDBJ whole genome shotgun (WGS) entry which is preliminary data.</text>
</comment>
<dbReference type="Proteomes" id="UP000317722">
    <property type="component" value="Unassembled WGS sequence"/>
</dbReference>
<dbReference type="AlphaFoldDB" id="A0A502CIJ0"/>
<gene>
    <name evidence="3" type="ORF">EAH86_19165</name>
</gene>
<sequence>MKLTHTNHTGTTTAATTVALALVVLGAVPVQASARQAAGAVQTQQSAIPDSDRVKSRIAYGSTLFATWATVTNGNSSANAAEHRQELTGGHAGSANAAEAPAFRPHGR</sequence>
<feature type="chain" id="PRO_5039232028" description="Secreted protein" evidence="2">
    <location>
        <begin position="33"/>
        <end position="108"/>
    </location>
</feature>
<dbReference type="RefSeq" id="WP_140743708.1">
    <property type="nucleotide sequence ID" value="NZ_RCZM01000007.1"/>
</dbReference>
<evidence type="ECO:0000256" key="2">
    <source>
        <dbReference type="SAM" id="SignalP"/>
    </source>
</evidence>
<proteinExistence type="predicted"/>
<protein>
    <recommendedName>
        <fullName evidence="5">Secreted protein</fullName>
    </recommendedName>
</protein>
<reference evidence="3 4" key="1">
    <citation type="journal article" date="2019" name="Environ. Microbiol.">
        <title>Species interactions and distinct microbial communities in high Arctic permafrost affected cryosols are associated with the CH4 and CO2 gas fluxes.</title>
        <authorList>
            <person name="Altshuler I."/>
            <person name="Hamel J."/>
            <person name="Turney S."/>
            <person name="Magnuson E."/>
            <person name="Levesque R."/>
            <person name="Greer C."/>
            <person name="Whyte L.G."/>
        </authorList>
    </citation>
    <scope>NUCLEOTIDE SEQUENCE [LARGE SCALE GENOMIC DNA]</scope>
    <source>
        <strain evidence="3 4">S9.3A</strain>
    </source>
</reference>
<name>A0A502CIJ0_9MICO</name>
<keyword evidence="2" id="KW-0732">Signal</keyword>
<feature type="signal peptide" evidence="2">
    <location>
        <begin position="1"/>
        <end position="32"/>
    </location>
</feature>
<accession>A0A502CIJ0</accession>
<evidence type="ECO:0000313" key="4">
    <source>
        <dbReference type="Proteomes" id="UP000317722"/>
    </source>
</evidence>
<feature type="region of interest" description="Disordered" evidence="1">
    <location>
        <begin position="76"/>
        <end position="108"/>
    </location>
</feature>
<evidence type="ECO:0000313" key="3">
    <source>
        <dbReference type="EMBL" id="TPG13445.1"/>
    </source>
</evidence>
<dbReference type="EMBL" id="RCZM01000007">
    <property type="protein sequence ID" value="TPG13445.1"/>
    <property type="molecule type" value="Genomic_DNA"/>
</dbReference>
<keyword evidence="4" id="KW-1185">Reference proteome</keyword>